<dbReference type="Proteomes" id="UP000185511">
    <property type="component" value="Chromosome"/>
</dbReference>
<sequence>MVSVEDGGFVVPHTRAQIDVARLADLTQGRVNCVVSVDRVEPGDAEDGELWVSFGKQRVGVVDPGEASALFAGECGAAASAALIGATGGDLWRYPQPQRSGRTRPGQSCEGVQPVDGDLGRGAVLA</sequence>
<dbReference type="AlphaFoldDB" id="A0AAC9LC41"/>
<dbReference type="KEGG" id="acad:UA74_15965"/>
<evidence type="ECO:0000313" key="2">
    <source>
        <dbReference type="EMBL" id="APU15243.1"/>
    </source>
</evidence>
<evidence type="ECO:0000256" key="1">
    <source>
        <dbReference type="SAM" id="MobiDB-lite"/>
    </source>
</evidence>
<accession>A0AAC9LC41</accession>
<proteinExistence type="predicted"/>
<protein>
    <submittedName>
        <fullName evidence="2">Uncharacterized protein</fullName>
    </submittedName>
</protein>
<dbReference type="EMBL" id="CP016076">
    <property type="protein sequence ID" value="APU15243.1"/>
    <property type="molecule type" value="Genomic_DNA"/>
</dbReference>
<name>A0AAC9LC41_9PSEU</name>
<keyword evidence="3" id="KW-1185">Reference proteome</keyword>
<reference evidence="3" key="1">
    <citation type="submission" date="2016-06" db="EMBL/GenBank/DDBJ databases">
        <title>Complete genome sequence of Actinoalloteichus fjordicus DSM 46855 (=ADI127-17), type strain of the new species Actinoalloteichus fjordicus.</title>
        <authorList>
            <person name="Ruckert C."/>
            <person name="Nouioui I."/>
            <person name="Willmese J."/>
            <person name="van Wezel G."/>
            <person name="Klenk H.-P."/>
            <person name="Kalinowski J."/>
            <person name="Zotchev S.B."/>
        </authorList>
    </citation>
    <scope>NUCLEOTIDE SEQUENCE [LARGE SCALE GENOMIC DNA]</scope>
    <source>
        <strain evidence="3">ADI127-7</strain>
    </source>
</reference>
<gene>
    <name evidence="2" type="ORF">UA74_15965</name>
</gene>
<evidence type="ECO:0000313" key="3">
    <source>
        <dbReference type="Proteomes" id="UP000185511"/>
    </source>
</evidence>
<feature type="region of interest" description="Disordered" evidence="1">
    <location>
        <begin position="94"/>
        <end position="126"/>
    </location>
</feature>
<organism evidence="2 3">
    <name type="scientific">Actinoalloteichus fjordicus</name>
    <dbReference type="NCBI Taxonomy" id="1612552"/>
    <lineage>
        <taxon>Bacteria</taxon>
        <taxon>Bacillati</taxon>
        <taxon>Actinomycetota</taxon>
        <taxon>Actinomycetes</taxon>
        <taxon>Pseudonocardiales</taxon>
        <taxon>Pseudonocardiaceae</taxon>
        <taxon>Actinoalloteichus</taxon>
    </lineage>
</organism>